<gene>
    <name evidence="1" type="ORF">HannXRQ_Chr08g0208011</name>
</gene>
<proteinExistence type="predicted"/>
<dbReference type="AlphaFoldDB" id="A0A251U470"/>
<protein>
    <submittedName>
        <fullName evidence="1">Uncharacterized protein</fullName>
    </submittedName>
</protein>
<accession>A0A251U470</accession>
<reference evidence="2" key="1">
    <citation type="journal article" date="2017" name="Nature">
        <title>The sunflower genome provides insights into oil metabolism, flowering and Asterid evolution.</title>
        <authorList>
            <person name="Badouin H."/>
            <person name="Gouzy J."/>
            <person name="Grassa C.J."/>
            <person name="Murat F."/>
            <person name="Staton S.E."/>
            <person name="Cottret L."/>
            <person name="Lelandais-Briere C."/>
            <person name="Owens G.L."/>
            <person name="Carrere S."/>
            <person name="Mayjonade B."/>
            <person name="Legrand L."/>
            <person name="Gill N."/>
            <person name="Kane N.C."/>
            <person name="Bowers J.E."/>
            <person name="Hubner S."/>
            <person name="Bellec A."/>
            <person name="Berard A."/>
            <person name="Berges H."/>
            <person name="Blanchet N."/>
            <person name="Boniface M.C."/>
            <person name="Brunel D."/>
            <person name="Catrice O."/>
            <person name="Chaidir N."/>
            <person name="Claudel C."/>
            <person name="Donnadieu C."/>
            <person name="Faraut T."/>
            <person name="Fievet G."/>
            <person name="Helmstetter N."/>
            <person name="King M."/>
            <person name="Knapp S.J."/>
            <person name="Lai Z."/>
            <person name="Le Paslier M.C."/>
            <person name="Lippi Y."/>
            <person name="Lorenzon L."/>
            <person name="Mandel J.R."/>
            <person name="Marage G."/>
            <person name="Marchand G."/>
            <person name="Marquand E."/>
            <person name="Bret-Mestries E."/>
            <person name="Morien E."/>
            <person name="Nambeesan S."/>
            <person name="Nguyen T."/>
            <person name="Pegot-Espagnet P."/>
            <person name="Pouilly N."/>
            <person name="Raftis F."/>
            <person name="Sallet E."/>
            <person name="Schiex T."/>
            <person name="Thomas J."/>
            <person name="Vandecasteele C."/>
            <person name="Vares D."/>
            <person name="Vear F."/>
            <person name="Vautrin S."/>
            <person name="Crespi M."/>
            <person name="Mangin B."/>
            <person name="Burke J.M."/>
            <person name="Salse J."/>
            <person name="Munos S."/>
            <person name="Vincourt P."/>
            <person name="Rieseberg L.H."/>
            <person name="Langlade N.B."/>
        </authorList>
    </citation>
    <scope>NUCLEOTIDE SEQUENCE [LARGE SCALE GENOMIC DNA]</scope>
    <source>
        <strain evidence="2">cv. SF193</strain>
    </source>
</reference>
<keyword evidence="2" id="KW-1185">Reference proteome</keyword>
<evidence type="ECO:0000313" key="1">
    <source>
        <dbReference type="EMBL" id="OTG17071.1"/>
    </source>
</evidence>
<dbReference type="Proteomes" id="UP000215914">
    <property type="component" value="Chromosome 8"/>
</dbReference>
<sequence>MISLIVCTCKQLIEFKLVNFQLTPAPVRTRRFIDIISPAVINKMAGCDVTGGCPSDYVALSVAIISFILSKLRFWPMWLYHFYYISPK</sequence>
<evidence type="ECO:0000313" key="2">
    <source>
        <dbReference type="Proteomes" id="UP000215914"/>
    </source>
</evidence>
<dbReference type="InParanoid" id="A0A251U470"/>
<organism evidence="1 2">
    <name type="scientific">Helianthus annuus</name>
    <name type="common">Common sunflower</name>
    <dbReference type="NCBI Taxonomy" id="4232"/>
    <lineage>
        <taxon>Eukaryota</taxon>
        <taxon>Viridiplantae</taxon>
        <taxon>Streptophyta</taxon>
        <taxon>Embryophyta</taxon>
        <taxon>Tracheophyta</taxon>
        <taxon>Spermatophyta</taxon>
        <taxon>Magnoliopsida</taxon>
        <taxon>eudicotyledons</taxon>
        <taxon>Gunneridae</taxon>
        <taxon>Pentapetalae</taxon>
        <taxon>asterids</taxon>
        <taxon>campanulids</taxon>
        <taxon>Asterales</taxon>
        <taxon>Asteraceae</taxon>
        <taxon>Asteroideae</taxon>
        <taxon>Heliantheae alliance</taxon>
        <taxon>Heliantheae</taxon>
        <taxon>Helianthus</taxon>
    </lineage>
</organism>
<dbReference type="EMBL" id="CM007897">
    <property type="protein sequence ID" value="OTG17071.1"/>
    <property type="molecule type" value="Genomic_DNA"/>
</dbReference>
<name>A0A251U470_HELAN</name>